<comment type="caution">
    <text evidence="5">The sequence shown here is derived from an EMBL/GenBank/DDBJ whole genome shotgun (WGS) entry which is preliminary data.</text>
</comment>
<dbReference type="Gene3D" id="3.50.50.60">
    <property type="entry name" value="FAD/NAD(P)-binding domain"/>
    <property type="match status" value="2"/>
</dbReference>
<dbReference type="SUPFAM" id="SSF51905">
    <property type="entry name" value="FAD/NAD(P)-binding domain"/>
    <property type="match status" value="2"/>
</dbReference>
<keyword evidence="2" id="KW-0274">FAD</keyword>
<dbReference type="PANTHER" id="PTHR43098">
    <property type="entry name" value="L-ORNITHINE N(5)-MONOOXYGENASE-RELATED"/>
    <property type="match status" value="1"/>
</dbReference>
<keyword evidence="4" id="KW-0560">Oxidoreductase</keyword>
<sequence>MAETLCDALVVGAGLGGIYQTLKLRALHLHVVCIESAPEVGGTWYWNRYPGAMSDTESYLYRYSWDKEDLQTYPWDKHYLYQPDILRYIKHVVDKHDVRKQILLDTTMETATWNEQEERWVIKCNTGKVFSARYLVNALGILSKPNYPNITGLQNFQGDLIHTTSWPEIDLSSKRVGVIGNGSTGIQVLTALAPKVKKLISFQRSPQYSVPSGQGPVTKEYRAWVNNNYDDIYEQVWKSSTAFGVPEVSRPTMSVSPEERREIFEQVWNQGNGFRFMFSAFGDLTTSVEANQEACKFIHSKIDEIVKDPKKAKALKPTELYARRPLCDNGYYEIFNRDNVEIVDLRQKPITEVVPAGVKLSDDTIVELDTLVLATGFDALDGSYLRVAIKGQQGRTLRDHWKGGATTYAGVACAGFPNMFVISGPQGPFANFPCTIESEVNFVTECIERAENGTGYIVAKAEAEKDWLDLCNHLTEGSVFKSTRSWIFGQNIEGREPSVKFFFGGLAAYIARTKDEVDAGFPSFDLMDRPRI</sequence>
<keyword evidence="3" id="KW-0521">NADP</keyword>
<evidence type="ECO:0000256" key="2">
    <source>
        <dbReference type="ARBA" id="ARBA00022827"/>
    </source>
</evidence>
<evidence type="ECO:0000256" key="3">
    <source>
        <dbReference type="ARBA" id="ARBA00022857"/>
    </source>
</evidence>
<organism evidence="5 6">
    <name type="scientific">Exophiala bonariae</name>
    <dbReference type="NCBI Taxonomy" id="1690606"/>
    <lineage>
        <taxon>Eukaryota</taxon>
        <taxon>Fungi</taxon>
        <taxon>Dikarya</taxon>
        <taxon>Ascomycota</taxon>
        <taxon>Pezizomycotina</taxon>
        <taxon>Eurotiomycetes</taxon>
        <taxon>Chaetothyriomycetidae</taxon>
        <taxon>Chaetothyriales</taxon>
        <taxon>Herpotrichiellaceae</taxon>
        <taxon>Exophiala</taxon>
    </lineage>
</organism>
<dbReference type="AlphaFoldDB" id="A0AAV9NPA5"/>
<dbReference type="PANTHER" id="PTHR43098:SF5">
    <property type="entry name" value="DUAL-FUNCTIONAL MONOOXYGENASE_METHYLTRANSFERASE PSOF"/>
    <property type="match status" value="1"/>
</dbReference>
<evidence type="ECO:0000256" key="1">
    <source>
        <dbReference type="ARBA" id="ARBA00022630"/>
    </source>
</evidence>
<reference evidence="5 6" key="1">
    <citation type="submission" date="2023-08" db="EMBL/GenBank/DDBJ databases">
        <title>Black Yeasts Isolated from many extreme environments.</title>
        <authorList>
            <person name="Coleine C."/>
            <person name="Stajich J.E."/>
            <person name="Selbmann L."/>
        </authorList>
    </citation>
    <scope>NUCLEOTIDE SEQUENCE [LARGE SCALE GENOMIC DNA]</scope>
    <source>
        <strain evidence="5 6">CCFEE 5792</strain>
    </source>
</reference>
<evidence type="ECO:0008006" key="7">
    <source>
        <dbReference type="Google" id="ProtNLM"/>
    </source>
</evidence>
<dbReference type="Pfam" id="PF13738">
    <property type="entry name" value="Pyr_redox_3"/>
    <property type="match status" value="1"/>
</dbReference>
<evidence type="ECO:0000313" key="6">
    <source>
        <dbReference type="Proteomes" id="UP001358417"/>
    </source>
</evidence>
<keyword evidence="6" id="KW-1185">Reference proteome</keyword>
<keyword evidence="1" id="KW-0285">Flavoprotein</keyword>
<name>A0AAV9NPA5_9EURO</name>
<gene>
    <name evidence="5" type="ORF">LTR84_010091</name>
</gene>
<dbReference type="GO" id="GO:0016491">
    <property type="term" value="F:oxidoreductase activity"/>
    <property type="evidence" value="ECO:0007669"/>
    <property type="project" value="UniProtKB-KW"/>
</dbReference>
<dbReference type="EMBL" id="JAVRRD010000004">
    <property type="protein sequence ID" value="KAK5060206.1"/>
    <property type="molecule type" value="Genomic_DNA"/>
</dbReference>
<dbReference type="InterPro" id="IPR036188">
    <property type="entry name" value="FAD/NAD-bd_sf"/>
</dbReference>
<protein>
    <recommendedName>
        <fullName evidence="7">FAD/NAD(P)-binding domain-containing protein</fullName>
    </recommendedName>
</protein>
<evidence type="ECO:0000256" key="4">
    <source>
        <dbReference type="ARBA" id="ARBA00023002"/>
    </source>
</evidence>
<dbReference type="GeneID" id="89978249"/>
<dbReference type="Proteomes" id="UP001358417">
    <property type="component" value="Unassembled WGS sequence"/>
</dbReference>
<dbReference type="InterPro" id="IPR050775">
    <property type="entry name" value="FAD-binding_Monooxygenases"/>
</dbReference>
<evidence type="ECO:0000313" key="5">
    <source>
        <dbReference type="EMBL" id="KAK5060206.1"/>
    </source>
</evidence>
<proteinExistence type="predicted"/>
<dbReference type="RefSeq" id="XP_064710027.1">
    <property type="nucleotide sequence ID" value="XM_064853628.1"/>
</dbReference>
<accession>A0AAV9NPA5</accession>